<keyword evidence="1" id="KW-0472">Membrane</keyword>
<evidence type="ECO:0000313" key="3">
    <source>
        <dbReference type="Proteomes" id="UP000198649"/>
    </source>
</evidence>
<dbReference type="AlphaFoldDB" id="A0A1I3EY91"/>
<proteinExistence type="predicted"/>
<dbReference type="OrthoDB" id="3792402at2"/>
<organism evidence="2 3">
    <name type="scientific">Nocardioides psychrotolerans</name>
    <dbReference type="NCBI Taxonomy" id="1005945"/>
    <lineage>
        <taxon>Bacteria</taxon>
        <taxon>Bacillati</taxon>
        <taxon>Actinomycetota</taxon>
        <taxon>Actinomycetes</taxon>
        <taxon>Propionibacteriales</taxon>
        <taxon>Nocardioidaceae</taxon>
        <taxon>Nocardioides</taxon>
    </lineage>
</organism>
<dbReference type="RefSeq" id="WP_147095111.1">
    <property type="nucleotide sequence ID" value="NZ_BKAF01000058.1"/>
</dbReference>
<keyword evidence="3" id="KW-1185">Reference proteome</keyword>
<keyword evidence="1" id="KW-0812">Transmembrane</keyword>
<sequence>MTEPAPEDRRVELLTRARDAIVVAPLDAGRLVGLARSRRRRRRGAAAAVLASALVVTVLAVTNLGADNNPVRPAGAVDGEHESTPFPAPPAGMKWVGQNGVVVAVPALWPVSESPCGTGAPGEVLDGTMASSVGCILQPQSIARVMFTPLAADPFPTTARGCDESAPPFCYGGEVFPDQGMSVWVSIKLDDAEAQVKRILGSAMVLPAGWTTVPFDSGAALAERVTRLEQAGFTVEVTDSGAVGRFNIHTTPELGAPIEEGATITLSAVGGVPAGGAEAPVEVAALPCPPTDRGAVDLDVSGPGRARPEEAAAPYIDAVLVLASRTQTQATVYEVAENGLAARVFFLSRRPDGWWPDAYQGCGKDDAATPSALTCGGRSMISAAPPFGNPDGVGTRGEAIGVFLTSRVAAALDSTAAYVIEGPGRGAWLLRDDGSAHAHVNFETSNGYAVWGYQACAGQP</sequence>
<name>A0A1I3EY91_9ACTN</name>
<evidence type="ECO:0000256" key="1">
    <source>
        <dbReference type="SAM" id="Phobius"/>
    </source>
</evidence>
<evidence type="ECO:0008006" key="4">
    <source>
        <dbReference type="Google" id="ProtNLM"/>
    </source>
</evidence>
<accession>A0A1I3EY91</accession>
<feature type="transmembrane region" description="Helical" evidence="1">
    <location>
        <begin position="45"/>
        <end position="66"/>
    </location>
</feature>
<dbReference type="EMBL" id="FOQG01000004">
    <property type="protein sequence ID" value="SFI03531.1"/>
    <property type="molecule type" value="Genomic_DNA"/>
</dbReference>
<gene>
    <name evidence="2" type="ORF">SAMN05216561_104113</name>
</gene>
<dbReference type="Proteomes" id="UP000198649">
    <property type="component" value="Unassembled WGS sequence"/>
</dbReference>
<protein>
    <recommendedName>
        <fullName evidence="4">PASTA domain-containing protein</fullName>
    </recommendedName>
</protein>
<keyword evidence="1" id="KW-1133">Transmembrane helix</keyword>
<reference evidence="2 3" key="1">
    <citation type="submission" date="2016-10" db="EMBL/GenBank/DDBJ databases">
        <authorList>
            <person name="de Groot N.N."/>
        </authorList>
    </citation>
    <scope>NUCLEOTIDE SEQUENCE [LARGE SCALE GENOMIC DNA]</scope>
    <source>
        <strain evidence="2 3">CGMCC 1.11156</strain>
    </source>
</reference>
<evidence type="ECO:0000313" key="2">
    <source>
        <dbReference type="EMBL" id="SFI03531.1"/>
    </source>
</evidence>